<evidence type="ECO:0000256" key="7">
    <source>
        <dbReference type="ARBA" id="ARBA00023136"/>
    </source>
</evidence>
<evidence type="ECO:0000259" key="13">
    <source>
        <dbReference type="Pfam" id="PF00593"/>
    </source>
</evidence>
<dbReference type="InterPro" id="IPR037066">
    <property type="entry name" value="Plug_dom_sf"/>
</dbReference>
<dbReference type="PROSITE" id="PS52016">
    <property type="entry name" value="TONB_DEPENDENT_REC_3"/>
    <property type="match status" value="1"/>
</dbReference>
<feature type="domain" description="TonB-dependent receptor plug" evidence="14">
    <location>
        <begin position="78"/>
        <end position="175"/>
    </location>
</feature>
<evidence type="ECO:0000256" key="5">
    <source>
        <dbReference type="ARBA" id="ARBA00022692"/>
    </source>
</evidence>
<evidence type="ECO:0000256" key="12">
    <source>
        <dbReference type="SAM" id="SignalP"/>
    </source>
</evidence>
<feature type="domain" description="TonB-dependent receptor-like beta-barrel" evidence="13">
    <location>
        <begin position="299"/>
        <end position="685"/>
    </location>
</feature>
<keyword evidence="3 10" id="KW-0813">Transport</keyword>
<accession>H8KYE4</accession>
<dbReference type="Pfam" id="PF07715">
    <property type="entry name" value="Plug"/>
    <property type="match status" value="1"/>
</dbReference>
<dbReference type="HOGENOM" id="CLU_008287_22_1_6"/>
<dbReference type="PANTHER" id="PTHR32552">
    <property type="entry name" value="FERRICHROME IRON RECEPTOR-RELATED"/>
    <property type="match status" value="1"/>
</dbReference>
<dbReference type="InterPro" id="IPR012910">
    <property type="entry name" value="Plug_dom"/>
</dbReference>
<dbReference type="GO" id="GO:0038023">
    <property type="term" value="F:signaling receptor activity"/>
    <property type="evidence" value="ECO:0007669"/>
    <property type="project" value="InterPro"/>
</dbReference>
<keyword evidence="8 15" id="KW-0675">Receptor</keyword>
<keyword evidence="6 11" id="KW-0798">TonB box</keyword>
<evidence type="ECO:0000256" key="3">
    <source>
        <dbReference type="ARBA" id="ARBA00022448"/>
    </source>
</evidence>
<evidence type="ECO:0000256" key="10">
    <source>
        <dbReference type="PROSITE-ProRule" id="PRU01360"/>
    </source>
</evidence>
<feature type="chain" id="PRO_5003614715" evidence="12">
    <location>
        <begin position="26"/>
        <end position="715"/>
    </location>
</feature>
<evidence type="ECO:0000313" key="15">
    <source>
        <dbReference type="EMBL" id="AFC86948.1"/>
    </source>
</evidence>
<protein>
    <submittedName>
        <fullName evidence="15">TonB-dependent siderophore receptor</fullName>
    </submittedName>
</protein>
<evidence type="ECO:0000256" key="2">
    <source>
        <dbReference type="ARBA" id="ARBA00009810"/>
    </source>
</evidence>
<evidence type="ECO:0000256" key="8">
    <source>
        <dbReference type="ARBA" id="ARBA00023170"/>
    </source>
</evidence>
<proteinExistence type="inferred from homology"/>
<keyword evidence="5 10" id="KW-0812">Transmembrane</keyword>
<evidence type="ECO:0000256" key="4">
    <source>
        <dbReference type="ARBA" id="ARBA00022452"/>
    </source>
</evidence>
<evidence type="ECO:0000259" key="14">
    <source>
        <dbReference type="Pfam" id="PF07715"/>
    </source>
</evidence>
<evidence type="ECO:0000256" key="6">
    <source>
        <dbReference type="ARBA" id="ARBA00023077"/>
    </source>
</evidence>
<name>H8KYE4_FRAAD</name>
<dbReference type="CDD" id="cd01347">
    <property type="entry name" value="ligand_gated_channel"/>
    <property type="match status" value="1"/>
</dbReference>
<dbReference type="EMBL" id="CP003350">
    <property type="protein sequence ID" value="AFC86948.1"/>
    <property type="molecule type" value="Genomic_DNA"/>
</dbReference>
<keyword evidence="16" id="KW-1185">Reference proteome</keyword>
<reference evidence="15" key="1">
    <citation type="submission" date="2012-02" db="EMBL/GenBank/DDBJ databases">
        <title>The complete genome of Frateuria aurantia DSM 6220.</title>
        <authorList>
            <consortium name="US DOE Joint Genome Institute (JGI-PGF)"/>
            <person name="Lucas S."/>
            <person name="Copeland A."/>
            <person name="Lapidus A."/>
            <person name="Glavina del Rio T."/>
            <person name="Dalin E."/>
            <person name="Tice H."/>
            <person name="Bruce D."/>
            <person name="Goodwin L."/>
            <person name="Pitluck S."/>
            <person name="Peters L."/>
            <person name="Ovchinnikova G."/>
            <person name="Teshima H."/>
            <person name="Kyrpides N."/>
            <person name="Mavromatis K."/>
            <person name="Ivanova N."/>
            <person name="Brettin T."/>
            <person name="Detter J.C."/>
            <person name="Han C."/>
            <person name="Larimer F."/>
            <person name="Land M."/>
            <person name="Hauser L."/>
            <person name="Markowitz V."/>
            <person name="Cheng J.-F."/>
            <person name="Hugenholtz P."/>
            <person name="Woyke T."/>
            <person name="Wu D."/>
            <person name="Brambilla E."/>
            <person name="Klenk H.-P."/>
            <person name="Eisen J.A."/>
        </authorList>
    </citation>
    <scope>NUCLEOTIDE SEQUENCE</scope>
    <source>
        <strain evidence="15">DSM 6220</strain>
    </source>
</reference>
<dbReference type="Gene3D" id="2.170.130.10">
    <property type="entry name" value="TonB-dependent receptor, plug domain"/>
    <property type="match status" value="1"/>
</dbReference>
<keyword evidence="12" id="KW-0732">Signal</keyword>
<evidence type="ECO:0000256" key="9">
    <source>
        <dbReference type="ARBA" id="ARBA00023237"/>
    </source>
</evidence>
<dbReference type="Gene3D" id="2.40.170.20">
    <property type="entry name" value="TonB-dependent receptor, beta-barrel domain"/>
    <property type="match status" value="1"/>
</dbReference>
<comment type="similarity">
    <text evidence="2 10 11">Belongs to the TonB-dependent receptor family.</text>
</comment>
<dbReference type="SUPFAM" id="SSF56935">
    <property type="entry name" value="Porins"/>
    <property type="match status" value="1"/>
</dbReference>
<dbReference type="GO" id="GO:0009279">
    <property type="term" value="C:cell outer membrane"/>
    <property type="evidence" value="ECO:0007669"/>
    <property type="project" value="UniProtKB-SubCell"/>
</dbReference>
<dbReference type="RefSeq" id="WP_014403951.1">
    <property type="nucleotide sequence ID" value="NC_017033.1"/>
</dbReference>
<dbReference type="InterPro" id="IPR036942">
    <property type="entry name" value="Beta-barrel_TonB_sf"/>
</dbReference>
<dbReference type="InterPro" id="IPR010105">
    <property type="entry name" value="TonB_sidphr_rcpt"/>
</dbReference>
<dbReference type="GO" id="GO:0015344">
    <property type="term" value="F:siderophore uptake transmembrane transporter activity"/>
    <property type="evidence" value="ECO:0007669"/>
    <property type="project" value="TreeGrafter"/>
</dbReference>
<dbReference type="Pfam" id="PF00593">
    <property type="entry name" value="TonB_dep_Rec_b-barrel"/>
    <property type="match status" value="1"/>
</dbReference>
<dbReference type="OrthoDB" id="8732650at2"/>
<dbReference type="PANTHER" id="PTHR32552:SF82">
    <property type="entry name" value="FCUA PROTEIN"/>
    <property type="match status" value="1"/>
</dbReference>
<keyword evidence="9 10" id="KW-0998">Cell outer membrane</keyword>
<gene>
    <name evidence="15" type="ordered locus">Fraau_2604</name>
</gene>
<comment type="subcellular location">
    <subcellularLocation>
        <location evidence="1 10">Cell outer membrane</location>
        <topology evidence="1 10">Multi-pass membrane protein</topology>
    </subcellularLocation>
</comment>
<feature type="signal peptide" evidence="12">
    <location>
        <begin position="1"/>
        <end position="25"/>
    </location>
</feature>
<dbReference type="Proteomes" id="UP000005234">
    <property type="component" value="Chromosome"/>
</dbReference>
<dbReference type="KEGG" id="fau:Fraau_2604"/>
<dbReference type="STRING" id="767434.Fraau_2604"/>
<dbReference type="InterPro" id="IPR039426">
    <property type="entry name" value="TonB-dep_rcpt-like"/>
</dbReference>
<dbReference type="eggNOG" id="COG4773">
    <property type="taxonomic scope" value="Bacteria"/>
</dbReference>
<dbReference type="InterPro" id="IPR000531">
    <property type="entry name" value="Beta-barrel_TonB"/>
</dbReference>
<dbReference type="AlphaFoldDB" id="H8KYE4"/>
<dbReference type="GO" id="GO:0015891">
    <property type="term" value="P:siderophore transport"/>
    <property type="evidence" value="ECO:0007669"/>
    <property type="project" value="InterPro"/>
</dbReference>
<sequence>MPLICLPPRTLALSISLLLTAPSFAQSTLDTPIRNTHPDAGSKSAHVLEQVKVSATESSRFAAKTANVGPYQGMDMLQIPATINVVNSNVIEAQGVTDLYGALKNVAGVNMQQTNGLAYSNITIRGMNLDQRSSYYFNGVLPFDNNIAIPMEDKESIEVLKGASALYYGFAVPAGIVNMTTKRAGRIPVTTVGMTTDSNGSVKGHIDVGRRFGRHGQFGARLNASSQRWHTPIKQVRGERRMLSLALDWEAASWLSFKVDYEHVDQKLPEQAGITPLAANDGHVSLPRLPNPSRLLTVADDPSRARADTYLLRSDFSLGGGWSGMLSIGQSTTRRERRLSILRRYDLDTGLGQIQLSRQSGQLYRNRNIRTEIYGIIDTGPVTHNLTIGYTRNQLFQPDFTTFYFVAPQNLYAPHMLTSSMLKSSGTPKLFYASTVWTGGLYAMDRMTLGEHWELTLGVRRATYHSSQFGTDNDDVQKTTPSGSLVYKINNSSSVYASYIEGLESAGTAPDTAENAGQVMPAAISKQREVGFRQRLNNGTLWSVAYFDISRASASAGADNVYAINGMDRFRGIEASAQGNLTPQLAWMASAMWLRARNVRGFTPGLVGKTPENTPDKTASLFAEYSFDAVPGLAINGGAYYLARRPINDLNQAWIGGYTLFSAGIRYGMLLKGHSLSLQLNGENLGNKRYWSAAGSNQLAVGVGRTAMFNIEYSL</sequence>
<organism evidence="15 16">
    <name type="scientific">Frateuria aurantia (strain ATCC 33424 / DSM 6220 / KCTC 2777 / LMG 1558 / NBRC 3245 / NCIMB 13370)</name>
    <name type="common">Acetobacter aurantius</name>
    <dbReference type="NCBI Taxonomy" id="767434"/>
    <lineage>
        <taxon>Bacteria</taxon>
        <taxon>Pseudomonadati</taxon>
        <taxon>Pseudomonadota</taxon>
        <taxon>Gammaproteobacteria</taxon>
        <taxon>Lysobacterales</taxon>
        <taxon>Rhodanobacteraceae</taxon>
        <taxon>Frateuria</taxon>
    </lineage>
</organism>
<evidence type="ECO:0000313" key="16">
    <source>
        <dbReference type="Proteomes" id="UP000005234"/>
    </source>
</evidence>
<keyword evidence="7 10" id="KW-0472">Membrane</keyword>
<evidence type="ECO:0000256" key="11">
    <source>
        <dbReference type="RuleBase" id="RU003357"/>
    </source>
</evidence>
<evidence type="ECO:0000256" key="1">
    <source>
        <dbReference type="ARBA" id="ARBA00004571"/>
    </source>
</evidence>
<dbReference type="NCBIfam" id="TIGR01783">
    <property type="entry name" value="TonB-siderophor"/>
    <property type="match status" value="1"/>
</dbReference>
<keyword evidence="4 10" id="KW-1134">Transmembrane beta strand</keyword>